<name>A0A6J6RYN6_9ZZZZ</name>
<dbReference type="InterPro" id="IPR051806">
    <property type="entry name" value="HAD-like_SPP"/>
</dbReference>
<evidence type="ECO:0000313" key="2">
    <source>
        <dbReference type="EMBL" id="CAB4913010.1"/>
    </source>
</evidence>
<dbReference type="SFLD" id="SFLDG01129">
    <property type="entry name" value="C1.5:_HAD__Beta-PGM__Phosphata"/>
    <property type="match status" value="1"/>
</dbReference>
<dbReference type="EMBL" id="CAFBMG010000152">
    <property type="protein sequence ID" value="CAB4913010.1"/>
    <property type="molecule type" value="Genomic_DNA"/>
</dbReference>
<dbReference type="SFLD" id="SFLDS00003">
    <property type="entry name" value="Haloacid_Dehalogenase"/>
    <property type="match status" value="1"/>
</dbReference>
<dbReference type="NCBIfam" id="TIGR01509">
    <property type="entry name" value="HAD-SF-IA-v3"/>
    <property type="match status" value="1"/>
</dbReference>
<dbReference type="PANTHER" id="PTHR43481">
    <property type="entry name" value="FRUCTOSE-1-PHOSPHATE PHOSPHATASE"/>
    <property type="match status" value="1"/>
</dbReference>
<dbReference type="PANTHER" id="PTHR43481:SF4">
    <property type="entry name" value="GLYCEROL-1-PHOSPHATE PHOSPHOHYDROLASE 1-RELATED"/>
    <property type="match status" value="1"/>
</dbReference>
<evidence type="ECO:0000313" key="1">
    <source>
        <dbReference type="EMBL" id="CAB4727439.1"/>
    </source>
</evidence>
<dbReference type="InterPro" id="IPR023198">
    <property type="entry name" value="PGP-like_dom2"/>
</dbReference>
<dbReference type="EMBL" id="CAEZYU010000002">
    <property type="protein sequence ID" value="CAB4727439.1"/>
    <property type="molecule type" value="Genomic_DNA"/>
</dbReference>
<reference evidence="1" key="1">
    <citation type="submission" date="2020-05" db="EMBL/GenBank/DDBJ databases">
        <authorList>
            <person name="Chiriac C."/>
            <person name="Salcher M."/>
            <person name="Ghai R."/>
            <person name="Kavagutti S V."/>
        </authorList>
    </citation>
    <scope>NUCLEOTIDE SEQUENCE</scope>
</reference>
<dbReference type="InterPro" id="IPR023214">
    <property type="entry name" value="HAD_sf"/>
</dbReference>
<dbReference type="SUPFAM" id="SSF56784">
    <property type="entry name" value="HAD-like"/>
    <property type="match status" value="1"/>
</dbReference>
<proteinExistence type="predicted"/>
<dbReference type="InterPro" id="IPR036412">
    <property type="entry name" value="HAD-like_sf"/>
</dbReference>
<dbReference type="PRINTS" id="PR00413">
    <property type="entry name" value="HADHALOGNASE"/>
</dbReference>
<dbReference type="GO" id="GO:0050308">
    <property type="term" value="F:sugar-phosphatase activity"/>
    <property type="evidence" value="ECO:0007669"/>
    <property type="project" value="TreeGrafter"/>
</dbReference>
<sequence>MPLPTAVLWDLDGTMVDSEPYWVAAEHKLAQMYKVNWTVQDELSVVGAALTDTGAALKAKGIDLSVAEIVDFMVNSVVTDIGAEVPWQLGVLDLLAALKAVEVPCALVTMSYQVIADQIIAGTAPGTFQVVISGDNVTHGKPHPEPYLLAAERLGVDITRSVAIEDSFTGLASARSAGARVLAVQRKLQIPAAEALSRVGDLASLTVEDLSRIAAGHVIDRLTLQEE</sequence>
<dbReference type="InterPro" id="IPR006439">
    <property type="entry name" value="HAD-SF_hydro_IA"/>
</dbReference>
<dbReference type="CDD" id="cd07505">
    <property type="entry name" value="HAD_BPGM-like"/>
    <property type="match status" value="1"/>
</dbReference>
<dbReference type="AlphaFoldDB" id="A0A6J6RYN6"/>
<accession>A0A6J6RYN6</accession>
<organism evidence="1">
    <name type="scientific">freshwater metagenome</name>
    <dbReference type="NCBI Taxonomy" id="449393"/>
    <lineage>
        <taxon>unclassified sequences</taxon>
        <taxon>metagenomes</taxon>
        <taxon>ecological metagenomes</taxon>
    </lineage>
</organism>
<gene>
    <name evidence="1" type="ORF">UFOPK2766_00087</name>
    <name evidence="2" type="ORF">UFOPK3519_01536</name>
</gene>
<dbReference type="Gene3D" id="3.40.50.1000">
    <property type="entry name" value="HAD superfamily/HAD-like"/>
    <property type="match status" value="1"/>
</dbReference>
<dbReference type="Pfam" id="PF13419">
    <property type="entry name" value="HAD_2"/>
    <property type="match status" value="1"/>
</dbReference>
<protein>
    <submittedName>
        <fullName evidence="1">Unannotated protein</fullName>
    </submittedName>
</protein>
<dbReference type="Gene3D" id="1.10.150.240">
    <property type="entry name" value="Putative phosphatase, domain 2"/>
    <property type="match status" value="1"/>
</dbReference>
<dbReference type="InterPro" id="IPR041492">
    <property type="entry name" value="HAD_2"/>
</dbReference>